<dbReference type="EMBL" id="JAUJEA010000006">
    <property type="protein sequence ID" value="MDN5203220.1"/>
    <property type="molecule type" value="Genomic_DNA"/>
</dbReference>
<comment type="caution">
    <text evidence="1">The sequence shown here is derived from an EMBL/GenBank/DDBJ whole genome shotgun (WGS) entry which is preliminary data.</text>
</comment>
<evidence type="ECO:0000313" key="2">
    <source>
        <dbReference type="Proteomes" id="UP001172082"/>
    </source>
</evidence>
<organism evidence="1 2">
    <name type="scientific">Splendidivirga corallicola</name>
    <dbReference type="NCBI Taxonomy" id="3051826"/>
    <lineage>
        <taxon>Bacteria</taxon>
        <taxon>Pseudomonadati</taxon>
        <taxon>Bacteroidota</taxon>
        <taxon>Cytophagia</taxon>
        <taxon>Cytophagales</taxon>
        <taxon>Splendidivirgaceae</taxon>
        <taxon>Splendidivirga</taxon>
    </lineage>
</organism>
<keyword evidence="2" id="KW-1185">Reference proteome</keyword>
<proteinExistence type="predicted"/>
<dbReference type="RefSeq" id="WP_346753243.1">
    <property type="nucleotide sequence ID" value="NZ_JAUJEA010000006.1"/>
</dbReference>
<accession>A0ABT8KUQ7</accession>
<dbReference type="Proteomes" id="UP001172082">
    <property type="component" value="Unassembled WGS sequence"/>
</dbReference>
<protein>
    <submittedName>
        <fullName evidence="1">Uncharacterized protein</fullName>
    </submittedName>
</protein>
<gene>
    <name evidence="1" type="ORF">QQ008_17655</name>
</gene>
<name>A0ABT8KUQ7_9BACT</name>
<dbReference type="PROSITE" id="PS51257">
    <property type="entry name" value="PROKAR_LIPOPROTEIN"/>
    <property type="match status" value="1"/>
</dbReference>
<evidence type="ECO:0000313" key="1">
    <source>
        <dbReference type="EMBL" id="MDN5203220.1"/>
    </source>
</evidence>
<sequence length="177" mass="19793">MRNLFIFLVIGITASSCVQELTPYTSRVHRETGLSGEQLKKVQFYNSQRIVLYREVGKNTTEVVSGEIKIIDGKRIEQVVINPNTPGVLVSAPNSDRFGVSFEKGPDRFLIFGSNSKRRGYYAILARDWTGSSAKIDYDGKVYKLAPESSEAILLVNMKKLRSMKVNSRTAGGIRIQ</sequence>
<reference evidence="1" key="1">
    <citation type="submission" date="2023-06" db="EMBL/GenBank/DDBJ databases">
        <title>Genomic of Parafulvivirga corallium.</title>
        <authorList>
            <person name="Wang G."/>
        </authorList>
    </citation>
    <scope>NUCLEOTIDE SEQUENCE</scope>
    <source>
        <strain evidence="1">BMA10</strain>
    </source>
</reference>